<name>A0AAF3J1W0_9BILA</name>
<protein>
    <submittedName>
        <fullName evidence="7">Transthyretin-like protein 5</fullName>
    </submittedName>
</protein>
<dbReference type="PANTHER" id="PTHR21700:SF3">
    <property type="entry name" value="TRANSTHYRETIN-LIKE PROTEIN 5"/>
    <property type="match status" value="1"/>
</dbReference>
<evidence type="ECO:0000256" key="2">
    <source>
        <dbReference type="ARBA" id="ARBA00010112"/>
    </source>
</evidence>
<dbReference type="Pfam" id="PF01060">
    <property type="entry name" value="TTR-52"/>
    <property type="match status" value="1"/>
</dbReference>
<comment type="subcellular location">
    <subcellularLocation>
        <location evidence="1">Secreted</location>
    </subcellularLocation>
</comment>
<feature type="chain" id="PRO_5042014117" evidence="5">
    <location>
        <begin position="20"/>
        <end position="153"/>
    </location>
</feature>
<dbReference type="Proteomes" id="UP000887575">
    <property type="component" value="Unassembled WGS sequence"/>
</dbReference>
<accession>A0AAF3J1W0</accession>
<evidence type="ECO:0000313" key="6">
    <source>
        <dbReference type="Proteomes" id="UP000887575"/>
    </source>
</evidence>
<dbReference type="InterPro" id="IPR038479">
    <property type="entry name" value="Transthyretin-like_sf"/>
</dbReference>
<dbReference type="GO" id="GO:0005576">
    <property type="term" value="C:extracellular region"/>
    <property type="evidence" value="ECO:0007669"/>
    <property type="project" value="UniProtKB-SubCell"/>
</dbReference>
<evidence type="ECO:0000256" key="1">
    <source>
        <dbReference type="ARBA" id="ARBA00004613"/>
    </source>
</evidence>
<feature type="signal peptide" evidence="5">
    <location>
        <begin position="1"/>
        <end position="19"/>
    </location>
</feature>
<keyword evidence="3" id="KW-0964">Secreted</keyword>
<dbReference type="GO" id="GO:0009986">
    <property type="term" value="C:cell surface"/>
    <property type="evidence" value="ECO:0007669"/>
    <property type="project" value="InterPro"/>
</dbReference>
<dbReference type="PANTHER" id="PTHR21700">
    <property type="entry name" value="TRANSTHYRETIN-LIKE FAMILY PROTEIN-RELATED"/>
    <property type="match status" value="1"/>
</dbReference>
<organism evidence="6 7">
    <name type="scientific">Mesorhabditis belari</name>
    <dbReference type="NCBI Taxonomy" id="2138241"/>
    <lineage>
        <taxon>Eukaryota</taxon>
        <taxon>Metazoa</taxon>
        <taxon>Ecdysozoa</taxon>
        <taxon>Nematoda</taxon>
        <taxon>Chromadorea</taxon>
        <taxon>Rhabditida</taxon>
        <taxon>Rhabditina</taxon>
        <taxon>Rhabditomorpha</taxon>
        <taxon>Rhabditoidea</taxon>
        <taxon>Rhabditidae</taxon>
        <taxon>Mesorhabditinae</taxon>
        <taxon>Mesorhabditis</taxon>
    </lineage>
</organism>
<dbReference type="Gene3D" id="2.60.40.3330">
    <property type="match status" value="1"/>
</dbReference>
<reference evidence="7" key="1">
    <citation type="submission" date="2024-02" db="UniProtKB">
        <authorList>
            <consortium name="WormBaseParasite"/>
        </authorList>
    </citation>
    <scope>IDENTIFICATION</scope>
</reference>
<evidence type="ECO:0000313" key="7">
    <source>
        <dbReference type="WBParaSite" id="MBELARI_LOCUS11023"/>
    </source>
</evidence>
<comment type="similarity">
    <text evidence="2">Belongs to the nematode transthyretin-like family.</text>
</comment>
<dbReference type="AlphaFoldDB" id="A0AAF3J1W0"/>
<evidence type="ECO:0000256" key="4">
    <source>
        <dbReference type="ARBA" id="ARBA00022729"/>
    </source>
</evidence>
<evidence type="ECO:0000256" key="5">
    <source>
        <dbReference type="SAM" id="SignalP"/>
    </source>
</evidence>
<evidence type="ECO:0000256" key="3">
    <source>
        <dbReference type="ARBA" id="ARBA00022525"/>
    </source>
</evidence>
<dbReference type="WBParaSite" id="MBELARI_LOCUS11023">
    <property type="protein sequence ID" value="MBELARI_LOCUS11023"/>
    <property type="gene ID" value="MBELARI_LOCUS11023"/>
</dbReference>
<sequence length="153" mass="16969">MREIGLNIFLISFLQFCDGFNVGSLFGGLGTTQSAGVRGILMCDGKPASRVKVKLWDDDRGIDMDDLLDSGTTDAQGHFELKGYTSEFTTIDPKLNIYHDCNDGIKPCQRKFNIEIPDSYVSEGQIPEKIYNAGTIELSGRMSGETRDCLNRM</sequence>
<dbReference type="InterPro" id="IPR001534">
    <property type="entry name" value="Transthyretin-like"/>
</dbReference>
<proteinExistence type="inferred from homology"/>
<keyword evidence="6" id="KW-1185">Reference proteome</keyword>
<keyword evidence="4 5" id="KW-0732">Signal</keyword>